<dbReference type="Gene3D" id="3.80.10.10">
    <property type="entry name" value="Ribonuclease Inhibitor"/>
    <property type="match status" value="1"/>
</dbReference>
<feature type="region of interest" description="Disordered" evidence="1">
    <location>
        <begin position="652"/>
        <end position="688"/>
    </location>
</feature>
<feature type="compositionally biased region" description="Polar residues" evidence="1">
    <location>
        <begin position="677"/>
        <end position="687"/>
    </location>
</feature>
<dbReference type="EMBL" id="JACRSW010000001">
    <property type="protein sequence ID" value="MBC8556346.1"/>
    <property type="molecule type" value="Genomic_DNA"/>
</dbReference>
<feature type="compositionally biased region" description="Polar residues" evidence="1">
    <location>
        <begin position="769"/>
        <end position="795"/>
    </location>
</feature>
<feature type="compositionally biased region" description="Polar residues" evidence="1">
    <location>
        <begin position="655"/>
        <end position="669"/>
    </location>
</feature>
<proteinExistence type="predicted"/>
<keyword evidence="3" id="KW-1185">Reference proteome</keyword>
<evidence type="ECO:0000256" key="1">
    <source>
        <dbReference type="SAM" id="MobiDB-lite"/>
    </source>
</evidence>
<accession>A0ABR7MRD0</accession>
<dbReference type="InterPro" id="IPR032675">
    <property type="entry name" value="LRR_dom_sf"/>
</dbReference>
<protein>
    <recommendedName>
        <fullName evidence="4">Fibronectin type-III domain-containing protein</fullName>
    </recommendedName>
</protein>
<dbReference type="RefSeq" id="WP_249302419.1">
    <property type="nucleotide sequence ID" value="NZ_JACRSW010000001.1"/>
</dbReference>
<organism evidence="2 3">
    <name type="scientific">Jutongia hominis</name>
    <dbReference type="NCBI Taxonomy" id="2763664"/>
    <lineage>
        <taxon>Bacteria</taxon>
        <taxon>Bacillati</taxon>
        <taxon>Bacillota</taxon>
        <taxon>Clostridia</taxon>
        <taxon>Lachnospirales</taxon>
        <taxon>Lachnospiraceae</taxon>
        <taxon>Jutongia</taxon>
    </lineage>
</organism>
<feature type="compositionally biased region" description="Low complexity" evidence="1">
    <location>
        <begin position="710"/>
        <end position="742"/>
    </location>
</feature>
<gene>
    <name evidence="2" type="ORF">H8700_01225</name>
</gene>
<evidence type="ECO:0000313" key="3">
    <source>
        <dbReference type="Proteomes" id="UP000637513"/>
    </source>
</evidence>
<reference evidence="2 3" key="1">
    <citation type="submission" date="2020-08" db="EMBL/GenBank/DDBJ databases">
        <title>Genome public.</title>
        <authorList>
            <person name="Liu C."/>
            <person name="Sun Q."/>
        </authorList>
    </citation>
    <scope>NUCLEOTIDE SEQUENCE [LARGE SCALE GENOMIC DNA]</scope>
    <source>
        <strain evidence="2 3">BX3</strain>
    </source>
</reference>
<feature type="region of interest" description="Disordered" evidence="1">
    <location>
        <begin position="706"/>
        <end position="797"/>
    </location>
</feature>
<dbReference type="InterPro" id="IPR003961">
    <property type="entry name" value="FN3_dom"/>
</dbReference>
<dbReference type="InterPro" id="IPR036116">
    <property type="entry name" value="FN3_sf"/>
</dbReference>
<dbReference type="Gene3D" id="2.60.40.10">
    <property type="entry name" value="Immunoglobulins"/>
    <property type="match status" value="1"/>
</dbReference>
<sequence length="998" mass="112845">MKRTQSGEEYKKKSRERQSASRWRGIPAFFLCFSLLLSLLMPSASFGVFDSISAKADSDDLIKVYQDDTLLGEYEDLAAAFAGMQQEDASYRVVFENAEGVYTIEGDVVLPKAKCITFAGTYIKKDSNWTMSTIKISGDWKCQSDIEADYVDIETKEIYSSYVLALGSHTLKVGDNMSSGVQNAWIHEMRWCFQIVGAQDSCIEVGFENGRWDVGAIVTDTLILKNGTDILGRSHAMPTQIDQLIAENGTNFKIQLFSGRGDKSDCIRKVEIRKNKTYDEEFCITVFNTIWAKECLKLGNIYSYQDQNVSFNLIYNISAPNRIHVPTIHTELLGYLSAHVDMKITLRANNDLEQYKYQKKHFLLKSLHIPVEHIQFTETFHNTDMEPYVDEKTGWIMLSKTTLDTPEDNAEREEVLSLNEKNVDEKYYISYELDEETRTATVTGSVLKREGWNYYRDVVIPEYVEKDGIRYFVTTIAPNAFRSSDDAPIDKFYLSDHVKKISSKSFDSSCVDHLWIGKGVESIDSSDAFSGSMFEIAVDPENPYFMSEFGYLYTKNQDTLLKLTRGLENDYRIRRFEVPDTVKKIAAYANDYPWFCNDFIYPSGTQIEENAFYVYGVGSDMGFALRAGTAQELTEDFEQLVLESMDTLTPDFPIRQSNVSPLPTASSLPGVSEKPETSMTPSPQVTEAPTLAPSIMPVITQTPTAAPIQTSDAKPTPTKTPASPSPTASPVVSEKPETSMTPMPSPSVTPAATPTPTPTPIQTSDTEPTKQPNDNSNTSDRQPLQTVSPSKQPDPTETIRLQKPALGTITLTKAACPVISWNKVTGASGYEVWRATGDKKTFKKLHTVSGKAVCRYIDSKARPGQKYRYRIRAFYKKGGKISYSAYSRIKEIGTYLLKKPLIRGGSGKTADGRSYVWISLKRYAGNRIQIYYRIKKGKWIRLKLVTDRIPKKNSRFMILCKRKYKSYDFQVRTHEKRKGKKQYSPLSNITRIFMEKKE</sequence>
<feature type="compositionally biased region" description="Pro residues" evidence="1">
    <location>
        <begin position="743"/>
        <end position="759"/>
    </location>
</feature>
<name>A0ABR7MRD0_9FIRM</name>
<dbReference type="InterPro" id="IPR013783">
    <property type="entry name" value="Ig-like_fold"/>
</dbReference>
<evidence type="ECO:0000313" key="2">
    <source>
        <dbReference type="EMBL" id="MBC8556346.1"/>
    </source>
</evidence>
<evidence type="ECO:0008006" key="4">
    <source>
        <dbReference type="Google" id="ProtNLM"/>
    </source>
</evidence>
<dbReference type="Proteomes" id="UP000637513">
    <property type="component" value="Unassembled WGS sequence"/>
</dbReference>
<comment type="caution">
    <text evidence="2">The sequence shown here is derived from an EMBL/GenBank/DDBJ whole genome shotgun (WGS) entry which is preliminary data.</text>
</comment>
<dbReference type="SUPFAM" id="SSF49265">
    <property type="entry name" value="Fibronectin type III"/>
    <property type="match status" value="1"/>
</dbReference>
<dbReference type="CDD" id="cd00063">
    <property type="entry name" value="FN3"/>
    <property type="match status" value="1"/>
</dbReference>